<organism evidence="1 2">
    <name type="scientific">Stenotrophomonas phage Mendera</name>
    <dbReference type="NCBI Taxonomy" id="2650877"/>
    <lineage>
        <taxon>Viruses</taxon>
        <taxon>Duplodnaviria</taxon>
        <taxon>Heunggongvirae</taxon>
        <taxon>Uroviricota</taxon>
        <taxon>Caudoviricetes</taxon>
        <taxon>Menderavirus</taxon>
        <taxon>Menderavirus mendera</taxon>
    </lineage>
</organism>
<evidence type="ECO:0000313" key="2">
    <source>
        <dbReference type="Proteomes" id="UP000326601"/>
    </source>
</evidence>
<protein>
    <submittedName>
        <fullName evidence="1">Uncharacterized protein</fullName>
    </submittedName>
</protein>
<dbReference type="Proteomes" id="UP000326601">
    <property type="component" value="Segment"/>
</dbReference>
<evidence type="ECO:0000313" key="1">
    <source>
        <dbReference type="EMBL" id="QFR56570.1"/>
    </source>
</evidence>
<name>A0A5P8PKK8_9CAUD</name>
<dbReference type="EMBL" id="MN098328">
    <property type="protein sequence ID" value="QFR56570.1"/>
    <property type="molecule type" value="Genomic_DNA"/>
</dbReference>
<gene>
    <name evidence="1" type="ORF">CPT_Mendera_021</name>
</gene>
<keyword evidence="2" id="KW-1185">Reference proteome</keyword>
<proteinExistence type="predicted"/>
<sequence length="141" mass="16064">MSENDKPTEQEQKAILAESGKAYPIRMMHFMDGTLIVGFVISVQPDHIMMLHPYELRAHVSEDEEGDENITQYQLTPYMDQLIENDPETLVPVPFMVSATVSPAIIPSAHVRQFYMTHVQLKIRESMIARGVTITRPTTLH</sequence>
<reference evidence="2" key="1">
    <citation type="submission" date="2019-06" db="EMBL/GenBank/DDBJ databases">
        <title>Complete genome sequence of Stenotrophomonas phage Mendera.</title>
        <authorList>
            <person name="Garza K."/>
            <person name="Newkirk H."/>
            <person name="Moreland R."/>
            <person name="Liu M."/>
            <person name="Ramsey J."/>
            <person name="Gonzalez C.F."/>
            <person name="Leavitt J."/>
        </authorList>
    </citation>
    <scope>NUCLEOTIDE SEQUENCE [LARGE SCALE GENOMIC DNA]</scope>
</reference>
<accession>A0A5P8PKK8</accession>